<dbReference type="PROSITE" id="PS50158">
    <property type="entry name" value="ZF_CCHC"/>
    <property type="match status" value="2"/>
</dbReference>
<feature type="domain" description="CCHC-type" evidence="2">
    <location>
        <begin position="215"/>
        <end position="228"/>
    </location>
</feature>
<dbReference type="SUPFAM" id="SSF57756">
    <property type="entry name" value="Retrovirus zinc finger-like domains"/>
    <property type="match status" value="1"/>
</dbReference>
<dbReference type="InterPro" id="IPR001878">
    <property type="entry name" value="Znf_CCHC"/>
</dbReference>
<name>A0A812DA51_ACAPH</name>
<dbReference type="EMBL" id="CAHIKZ030002874">
    <property type="protein sequence ID" value="CAE1293201.1"/>
    <property type="molecule type" value="Genomic_DNA"/>
</dbReference>
<dbReference type="GO" id="GO:0008270">
    <property type="term" value="F:zinc ion binding"/>
    <property type="evidence" value="ECO:0007669"/>
    <property type="project" value="UniProtKB-KW"/>
</dbReference>
<keyword evidence="4" id="KW-1185">Reference proteome</keyword>
<sequence length="247" mass="27319">MAKVRISSDIIKPFSGQGDVVAWLKKVRLMARLQQVDDVASLLPLYLEGDALALYMEMEEEDQGNIDLIEARLKQAFTDDAFSAYRKLTMVRWTGERVDVYANKVRQFVRLTGFEGAEMERLTKLAFIMGFPDVISLELRQAPNVEALTVGKFLARARVLTTTGNESQNVVVAVRPPRSVGASPTKSGPRTSVTCYRCSIKGHMAKDCRKCGTCCYQCGEFGHWARDCSGNATGDKASAPAFSLTKM</sequence>
<dbReference type="Proteomes" id="UP000597762">
    <property type="component" value="Unassembled WGS sequence"/>
</dbReference>
<dbReference type="SMART" id="SM00343">
    <property type="entry name" value="ZnF_C2HC"/>
    <property type="match status" value="2"/>
</dbReference>
<keyword evidence="1" id="KW-0863">Zinc-finger</keyword>
<protein>
    <submittedName>
        <fullName evidence="3">CNBP</fullName>
    </submittedName>
</protein>
<proteinExistence type="predicted"/>
<dbReference type="Gene3D" id="4.10.60.10">
    <property type="entry name" value="Zinc finger, CCHC-type"/>
    <property type="match status" value="2"/>
</dbReference>
<keyword evidence="1" id="KW-0862">Zinc</keyword>
<comment type="caution">
    <text evidence="3">The sequence shown here is derived from an EMBL/GenBank/DDBJ whole genome shotgun (WGS) entry which is preliminary data.</text>
</comment>
<dbReference type="OrthoDB" id="6154407at2759"/>
<accession>A0A812DA51</accession>
<evidence type="ECO:0000256" key="1">
    <source>
        <dbReference type="PROSITE-ProRule" id="PRU00047"/>
    </source>
</evidence>
<reference evidence="3" key="1">
    <citation type="submission" date="2021-01" db="EMBL/GenBank/DDBJ databases">
        <authorList>
            <person name="Li R."/>
            <person name="Bekaert M."/>
        </authorList>
    </citation>
    <scope>NUCLEOTIDE SEQUENCE</scope>
    <source>
        <strain evidence="3">Farmed</strain>
    </source>
</reference>
<keyword evidence="1" id="KW-0479">Metal-binding</keyword>
<dbReference type="GO" id="GO:0003676">
    <property type="term" value="F:nucleic acid binding"/>
    <property type="evidence" value="ECO:0007669"/>
    <property type="project" value="InterPro"/>
</dbReference>
<evidence type="ECO:0000313" key="3">
    <source>
        <dbReference type="EMBL" id="CAE1293201.1"/>
    </source>
</evidence>
<gene>
    <name evidence="3" type="ORF">SPHA_49667</name>
</gene>
<dbReference type="AlphaFoldDB" id="A0A812DA51"/>
<feature type="domain" description="CCHC-type" evidence="2">
    <location>
        <begin position="195"/>
        <end position="210"/>
    </location>
</feature>
<evidence type="ECO:0000259" key="2">
    <source>
        <dbReference type="PROSITE" id="PS50158"/>
    </source>
</evidence>
<organism evidence="3 4">
    <name type="scientific">Acanthosepion pharaonis</name>
    <name type="common">Pharaoh cuttlefish</name>
    <name type="synonym">Sepia pharaonis</name>
    <dbReference type="NCBI Taxonomy" id="158019"/>
    <lineage>
        <taxon>Eukaryota</taxon>
        <taxon>Metazoa</taxon>
        <taxon>Spiralia</taxon>
        <taxon>Lophotrochozoa</taxon>
        <taxon>Mollusca</taxon>
        <taxon>Cephalopoda</taxon>
        <taxon>Coleoidea</taxon>
        <taxon>Decapodiformes</taxon>
        <taxon>Sepiida</taxon>
        <taxon>Sepiina</taxon>
        <taxon>Sepiidae</taxon>
        <taxon>Acanthosepion</taxon>
    </lineage>
</organism>
<dbReference type="Pfam" id="PF00098">
    <property type="entry name" value="zf-CCHC"/>
    <property type="match status" value="2"/>
</dbReference>
<evidence type="ECO:0000313" key="4">
    <source>
        <dbReference type="Proteomes" id="UP000597762"/>
    </source>
</evidence>
<dbReference type="InterPro" id="IPR036875">
    <property type="entry name" value="Znf_CCHC_sf"/>
</dbReference>